<evidence type="ECO:0000313" key="5">
    <source>
        <dbReference type="EMBL" id="KAJ2005655.1"/>
    </source>
</evidence>
<keyword evidence="1 2" id="KW-0238">DNA-binding</keyword>
<dbReference type="PRINTS" id="PR00053">
    <property type="entry name" value="FORKHEAD"/>
</dbReference>
<evidence type="ECO:0000256" key="1">
    <source>
        <dbReference type="ARBA" id="ARBA00023125"/>
    </source>
</evidence>
<dbReference type="EMBL" id="JANBQF010000091">
    <property type="protein sequence ID" value="KAJ2005655.1"/>
    <property type="molecule type" value="Genomic_DNA"/>
</dbReference>
<dbReference type="SUPFAM" id="SSF46785">
    <property type="entry name" value="Winged helix' DNA-binding domain"/>
    <property type="match status" value="1"/>
</dbReference>
<keyword evidence="6" id="KW-1185">Reference proteome</keyword>
<dbReference type="Proteomes" id="UP001150907">
    <property type="component" value="Unassembled WGS sequence"/>
</dbReference>
<comment type="subcellular location">
    <subcellularLocation>
        <location evidence="2">Nucleus</location>
    </subcellularLocation>
</comment>
<gene>
    <name evidence="5" type="ORF">H4R26_001843</name>
</gene>
<dbReference type="GO" id="GO:0000978">
    <property type="term" value="F:RNA polymerase II cis-regulatory region sequence-specific DNA binding"/>
    <property type="evidence" value="ECO:0007669"/>
    <property type="project" value="TreeGrafter"/>
</dbReference>
<evidence type="ECO:0000313" key="6">
    <source>
        <dbReference type="Proteomes" id="UP001150907"/>
    </source>
</evidence>
<dbReference type="PANTHER" id="PTHR11829:SF343">
    <property type="entry name" value="FORK-HEAD DOMAIN-CONTAINING PROTEIN"/>
    <property type="match status" value="1"/>
</dbReference>
<feature type="region of interest" description="Disordered" evidence="3">
    <location>
        <begin position="290"/>
        <end position="345"/>
    </location>
</feature>
<feature type="domain" description="Fork-head" evidence="4">
    <location>
        <begin position="36"/>
        <end position="135"/>
    </location>
</feature>
<dbReference type="InterPro" id="IPR036388">
    <property type="entry name" value="WH-like_DNA-bd_sf"/>
</dbReference>
<feature type="compositionally biased region" description="Polar residues" evidence="3">
    <location>
        <begin position="370"/>
        <end position="388"/>
    </location>
</feature>
<accession>A0A9W8BM51</accession>
<comment type="caution">
    <text evidence="5">The sequence shown here is derived from an EMBL/GenBank/DDBJ whole genome shotgun (WGS) entry which is preliminary data.</text>
</comment>
<dbReference type="InterPro" id="IPR050211">
    <property type="entry name" value="FOX_domain-containing"/>
</dbReference>
<dbReference type="InterPro" id="IPR018122">
    <property type="entry name" value="TF_fork_head_CS_1"/>
</dbReference>
<dbReference type="SMART" id="SM00339">
    <property type="entry name" value="FH"/>
    <property type="match status" value="1"/>
</dbReference>
<dbReference type="PROSITE" id="PS50039">
    <property type="entry name" value="FORK_HEAD_3"/>
    <property type="match status" value="1"/>
</dbReference>
<evidence type="ECO:0000259" key="4">
    <source>
        <dbReference type="PROSITE" id="PS50039"/>
    </source>
</evidence>
<dbReference type="Gene3D" id="1.10.10.10">
    <property type="entry name" value="Winged helix-like DNA-binding domain superfamily/Winged helix DNA-binding domain"/>
    <property type="match status" value="1"/>
</dbReference>
<keyword evidence="2" id="KW-0539">Nucleus</keyword>
<evidence type="ECO:0000256" key="2">
    <source>
        <dbReference type="PROSITE-ProRule" id="PRU00089"/>
    </source>
</evidence>
<dbReference type="AlphaFoldDB" id="A0A9W8BM51"/>
<feature type="compositionally biased region" description="Low complexity" evidence="3">
    <location>
        <begin position="300"/>
        <end position="317"/>
    </location>
</feature>
<dbReference type="CDD" id="cd00059">
    <property type="entry name" value="FH_FOX"/>
    <property type="match status" value="1"/>
</dbReference>
<feature type="compositionally biased region" description="Polar residues" evidence="3">
    <location>
        <begin position="401"/>
        <end position="413"/>
    </location>
</feature>
<dbReference type="InterPro" id="IPR036390">
    <property type="entry name" value="WH_DNA-bd_sf"/>
</dbReference>
<dbReference type="PROSITE" id="PS00657">
    <property type="entry name" value="FORK_HEAD_1"/>
    <property type="match status" value="1"/>
</dbReference>
<dbReference type="GO" id="GO:0000981">
    <property type="term" value="F:DNA-binding transcription factor activity, RNA polymerase II-specific"/>
    <property type="evidence" value="ECO:0007669"/>
    <property type="project" value="TreeGrafter"/>
</dbReference>
<sequence length="441" mass="47579">MNRLPVIVAASHDSTSIDVLHSNAQAETGLPKKRRRPPYSYTALIAQAIIISENKQLTLREIYDSINDTYPQICMGPDIGWQNTIRHNLSLNQCFKRIPRHQLSPSLSSRLRGKGSYWTVDVELMDPNTRKRLEEALALGTSPCALESTGAAEGATSNKRVKLSSDSQLLMPKCAQPVSSRTCLARSDSSGSVSVFPQAANSYCPSIQSSPYTYYGDEEIQYVSPAAQSSSPYFQSTMNSPITMPTMPLKYMLPPIPHGHAAGAGAGHLQPLPSLALPLPRTLQTSRIYSRSTMQRGANRLASASSSALSRSSPPAAIDADQSPRSMVHWGGVPDSPPPFDSESVSTLAHPVSYYSFGAAMSCTRSTARQFNHSGTTRPSTIVPTGSTPAPPLTFTESRKQSPYSLSPASTVMHSHESSGNNSDSESNKESVKLTIGHLLN</sequence>
<feature type="region of interest" description="Disordered" evidence="3">
    <location>
        <begin position="370"/>
        <end position="441"/>
    </location>
</feature>
<dbReference type="Pfam" id="PF00250">
    <property type="entry name" value="Forkhead"/>
    <property type="match status" value="1"/>
</dbReference>
<dbReference type="PANTHER" id="PTHR11829">
    <property type="entry name" value="FORKHEAD BOX PROTEIN"/>
    <property type="match status" value="1"/>
</dbReference>
<dbReference type="GO" id="GO:0005634">
    <property type="term" value="C:nucleus"/>
    <property type="evidence" value="ECO:0007669"/>
    <property type="project" value="UniProtKB-SubCell"/>
</dbReference>
<evidence type="ECO:0000256" key="3">
    <source>
        <dbReference type="SAM" id="MobiDB-lite"/>
    </source>
</evidence>
<organism evidence="5 6">
    <name type="scientific">Coemansia thaxteri</name>
    <dbReference type="NCBI Taxonomy" id="2663907"/>
    <lineage>
        <taxon>Eukaryota</taxon>
        <taxon>Fungi</taxon>
        <taxon>Fungi incertae sedis</taxon>
        <taxon>Zoopagomycota</taxon>
        <taxon>Kickxellomycotina</taxon>
        <taxon>Kickxellomycetes</taxon>
        <taxon>Kickxellales</taxon>
        <taxon>Kickxellaceae</taxon>
        <taxon>Coemansia</taxon>
    </lineage>
</organism>
<dbReference type="InterPro" id="IPR001766">
    <property type="entry name" value="Fork_head_dom"/>
</dbReference>
<protein>
    <recommendedName>
        <fullName evidence="4">Fork-head domain-containing protein</fullName>
    </recommendedName>
</protein>
<feature type="DNA-binding region" description="Fork-head" evidence="2">
    <location>
        <begin position="36"/>
        <end position="135"/>
    </location>
</feature>
<name>A0A9W8BM51_9FUNG</name>
<reference evidence="5" key="1">
    <citation type="submission" date="2022-07" db="EMBL/GenBank/DDBJ databases">
        <title>Phylogenomic reconstructions and comparative analyses of Kickxellomycotina fungi.</title>
        <authorList>
            <person name="Reynolds N.K."/>
            <person name="Stajich J.E."/>
            <person name="Barry K."/>
            <person name="Grigoriev I.V."/>
            <person name="Crous P."/>
            <person name="Smith M.E."/>
        </authorList>
    </citation>
    <scope>NUCLEOTIDE SEQUENCE</scope>
    <source>
        <strain evidence="5">IMI 214461</strain>
    </source>
</reference>
<dbReference type="OrthoDB" id="5954824at2759"/>
<proteinExistence type="predicted"/>